<evidence type="ECO:0000259" key="6">
    <source>
        <dbReference type="Pfam" id="PF04542"/>
    </source>
</evidence>
<name>A0A845MLD0_9PROT</name>
<evidence type="ECO:0000256" key="5">
    <source>
        <dbReference type="ARBA" id="ARBA00023163"/>
    </source>
</evidence>
<dbReference type="NCBIfam" id="NF004113">
    <property type="entry name" value="PRK05602.1"/>
    <property type="match status" value="1"/>
</dbReference>
<dbReference type="SUPFAM" id="SSF88659">
    <property type="entry name" value="Sigma3 and sigma4 domains of RNA polymerase sigma factors"/>
    <property type="match status" value="1"/>
</dbReference>
<dbReference type="Pfam" id="PF04542">
    <property type="entry name" value="Sigma70_r2"/>
    <property type="match status" value="1"/>
</dbReference>
<dbReference type="PANTHER" id="PTHR43133:SF8">
    <property type="entry name" value="RNA POLYMERASE SIGMA FACTOR HI_1459-RELATED"/>
    <property type="match status" value="1"/>
</dbReference>
<keyword evidence="4" id="KW-0238">DNA-binding</keyword>
<comment type="similarity">
    <text evidence="1">Belongs to the sigma-70 factor family. ECF subfamily.</text>
</comment>
<dbReference type="InterPro" id="IPR014284">
    <property type="entry name" value="RNA_pol_sigma-70_dom"/>
</dbReference>
<dbReference type="InterPro" id="IPR013249">
    <property type="entry name" value="RNA_pol_sigma70_r4_t2"/>
</dbReference>
<dbReference type="GO" id="GO:0016987">
    <property type="term" value="F:sigma factor activity"/>
    <property type="evidence" value="ECO:0007669"/>
    <property type="project" value="UniProtKB-KW"/>
</dbReference>
<dbReference type="GO" id="GO:0003677">
    <property type="term" value="F:DNA binding"/>
    <property type="evidence" value="ECO:0007669"/>
    <property type="project" value="UniProtKB-KW"/>
</dbReference>
<dbReference type="InterPro" id="IPR039425">
    <property type="entry name" value="RNA_pol_sigma-70-like"/>
</dbReference>
<feature type="domain" description="RNA polymerase sigma-70 region 2" evidence="6">
    <location>
        <begin position="45"/>
        <end position="108"/>
    </location>
</feature>
<keyword evidence="2" id="KW-0805">Transcription regulation</keyword>
<protein>
    <submittedName>
        <fullName evidence="8">RNA polymerase sigma factor</fullName>
    </submittedName>
</protein>
<dbReference type="GO" id="GO:0006352">
    <property type="term" value="P:DNA-templated transcription initiation"/>
    <property type="evidence" value="ECO:0007669"/>
    <property type="project" value="InterPro"/>
</dbReference>
<evidence type="ECO:0000256" key="4">
    <source>
        <dbReference type="ARBA" id="ARBA00023125"/>
    </source>
</evidence>
<comment type="caution">
    <text evidence="8">The sequence shown here is derived from an EMBL/GenBank/DDBJ whole genome shotgun (WGS) entry which is preliminary data.</text>
</comment>
<proteinExistence type="inferred from homology"/>
<feature type="domain" description="RNA polymerase sigma factor 70 region 4 type 2" evidence="7">
    <location>
        <begin position="136"/>
        <end position="187"/>
    </location>
</feature>
<evidence type="ECO:0000256" key="2">
    <source>
        <dbReference type="ARBA" id="ARBA00023015"/>
    </source>
</evidence>
<dbReference type="Pfam" id="PF08281">
    <property type="entry name" value="Sigma70_r4_2"/>
    <property type="match status" value="1"/>
</dbReference>
<dbReference type="NCBIfam" id="TIGR02937">
    <property type="entry name" value="sigma70-ECF"/>
    <property type="match status" value="1"/>
</dbReference>
<evidence type="ECO:0000256" key="3">
    <source>
        <dbReference type="ARBA" id="ARBA00023082"/>
    </source>
</evidence>
<keyword evidence="9" id="KW-1185">Reference proteome</keyword>
<dbReference type="CDD" id="cd06171">
    <property type="entry name" value="Sigma70_r4"/>
    <property type="match status" value="1"/>
</dbReference>
<dbReference type="Gene3D" id="1.10.10.10">
    <property type="entry name" value="Winged helix-like DNA-binding domain superfamily/Winged helix DNA-binding domain"/>
    <property type="match status" value="1"/>
</dbReference>
<dbReference type="InterPro" id="IPR007627">
    <property type="entry name" value="RNA_pol_sigma70_r2"/>
</dbReference>
<dbReference type="AlphaFoldDB" id="A0A845MLD0"/>
<reference evidence="8 9" key="1">
    <citation type="journal article" date="2014" name="Int. J. Syst. Evol. Microbiol.">
        <title>Sneathiella chungangensis sp. nov., isolated from a marine sand, and emended description of the genus Sneathiella.</title>
        <authorList>
            <person name="Siamphan C."/>
            <person name="Kim H."/>
            <person name="Lee J.S."/>
            <person name="Kim W."/>
        </authorList>
    </citation>
    <scope>NUCLEOTIDE SEQUENCE [LARGE SCALE GENOMIC DNA]</scope>
    <source>
        <strain evidence="8 9">KCTC 32476</strain>
    </source>
</reference>
<accession>A0A845MLD0</accession>
<evidence type="ECO:0000313" key="9">
    <source>
        <dbReference type="Proteomes" id="UP000445696"/>
    </source>
</evidence>
<evidence type="ECO:0000313" key="8">
    <source>
        <dbReference type="EMBL" id="MZR24315.1"/>
    </source>
</evidence>
<evidence type="ECO:0000259" key="7">
    <source>
        <dbReference type="Pfam" id="PF08281"/>
    </source>
</evidence>
<dbReference type="OrthoDB" id="9780326at2"/>
<dbReference type="InterPro" id="IPR013325">
    <property type="entry name" value="RNA_pol_sigma_r2"/>
</dbReference>
<evidence type="ECO:0000256" key="1">
    <source>
        <dbReference type="ARBA" id="ARBA00010641"/>
    </source>
</evidence>
<dbReference type="RefSeq" id="WP_161340760.1">
    <property type="nucleotide sequence ID" value="NZ_WTVA01000015.1"/>
</dbReference>
<dbReference type="InterPro" id="IPR036388">
    <property type="entry name" value="WH-like_DNA-bd_sf"/>
</dbReference>
<keyword evidence="3" id="KW-0731">Sigma factor</keyword>
<dbReference type="PANTHER" id="PTHR43133">
    <property type="entry name" value="RNA POLYMERASE ECF-TYPE SIGMA FACTO"/>
    <property type="match status" value="1"/>
</dbReference>
<keyword evidence="5" id="KW-0804">Transcription</keyword>
<organism evidence="8 9">
    <name type="scientific">Sneathiella chungangensis</name>
    <dbReference type="NCBI Taxonomy" id="1418234"/>
    <lineage>
        <taxon>Bacteria</taxon>
        <taxon>Pseudomonadati</taxon>
        <taxon>Pseudomonadota</taxon>
        <taxon>Alphaproteobacteria</taxon>
        <taxon>Sneathiellales</taxon>
        <taxon>Sneathiellaceae</taxon>
        <taxon>Sneathiella</taxon>
    </lineage>
</organism>
<dbReference type="Proteomes" id="UP000445696">
    <property type="component" value="Unassembled WGS sequence"/>
</dbReference>
<dbReference type="SUPFAM" id="SSF88946">
    <property type="entry name" value="Sigma2 domain of RNA polymerase sigma factors"/>
    <property type="match status" value="1"/>
</dbReference>
<dbReference type="InterPro" id="IPR013324">
    <property type="entry name" value="RNA_pol_sigma_r3/r4-like"/>
</dbReference>
<gene>
    <name evidence="8" type="ORF">GQF03_18420</name>
</gene>
<sequence length="203" mass="23143">MRQTALPWNRQVMMHSLSEIDKDAALMQEVADGNASASRIIADLYLNGSYRLAMRILGDNGLAEDMAQEAFIRLWKQAPKWQAKAQIKTWLHRVTHNLCVDYLRKQKRYSDDEIPDVEDPRPGVLEIKAQQQLGDKVTEALQKLPARQRIAISLVHFEECGNIEAAAIMDISVDALESLLARGRRKLKELLLPARRLMDGEDR</sequence>
<dbReference type="EMBL" id="WTVA01000015">
    <property type="protein sequence ID" value="MZR24315.1"/>
    <property type="molecule type" value="Genomic_DNA"/>
</dbReference>
<dbReference type="Gene3D" id="1.10.1740.10">
    <property type="match status" value="1"/>
</dbReference>